<evidence type="ECO:0000313" key="2">
    <source>
        <dbReference type="Proteomes" id="UP000595498"/>
    </source>
</evidence>
<reference evidence="1 2" key="1">
    <citation type="submission" date="2021-01" db="EMBL/GenBank/DDBJ databases">
        <title>FDA dAtabase for Regulatory Grade micrObial Sequences (FDA-ARGOS): Supporting development and validation of Infectious Disease Dx tests.</title>
        <authorList>
            <person name="Sproer C."/>
            <person name="Gronow S."/>
            <person name="Severitt S."/>
            <person name="Schroder I."/>
            <person name="Tallon L."/>
            <person name="Sadzewicz L."/>
            <person name="Zhao X."/>
            <person name="Boylan J."/>
            <person name="Ott S."/>
            <person name="Bowen H."/>
            <person name="Vavikolanu K."/>
            <person name="Mehta A."/>
            <person name="Aluvathingal J."/>
            <person name="Nadendla S."/>
            <person name="Lowell S."/>
            <person name="Myers T."/>
            <person name="Yan Y."/>
            <person name="Sichtig H."/>
        </authorList>
    </citation>
    <scope>NUCLEOTIDE SEQUENCE [LARGE SCALE GENOMIC DNA]</scope>
    <source>
        <strain evidence="1 2">FDAARGOS_1141</strain>
    </source>
</reference>
<dbReference type="EMBL" id="CP068224">
    <property type="protein sequence ID" value="QQT53692.1"/>
    <property type="molecule type" value="Genomic_DNA"/>
</dbReference>
<dbReference type="Proteomes" id="UP000595498">
    <property type="component" value="Chromosome"/>
</dbReference>
<gene>
    <name evidence="1" type="ORF">I6I98_26320</name>
</gene>
<keyword evidence="2" id="KW-1185">Reference proteome</keyword>
<accession>A0ABX7CU13</accession>
<organism evidence="1 2">
    <name type="scientific">Sphingobacterium multivorum</name>
    <dbReference type="NCBI Taxonomy" id="28454"/>
    <lineage>
        <taxon>Bacteria</taxon>
        <taxon>Pseudomonadati</taxon>
        <taxon>Bacteroidota</taxon>
        <taxon>Sphingobacteriia</taxon>
        <taxon>Sphingobacteriales</taxon>
        <taxon>Sphingobacteriaceae</taxon>
        <taxon>Sphingobacterium</taxon>
    </lineage>
</organism>
<protein>
    <recommendedName>
        <fullName evidence="3">Lipoprotein</fullName>
    </recommendedName>
</protein>
<proteinExistence type="predicted"/>
<name>A0ABX7CU13_SPHMU</name>
<evidence type="ECO:0008006" key="3">
    <source>
        <dbReference type="Google" id="ProtNLM"/>
    </source>
</evidence>
<sequence length="248" mass="28912">MKKIWLLPCTIFLVLCFSCSKEGEMDFGQRPKEIPILYLQSSTAESFMSNVNEMKLSYRGKKLDRIVGGFLEIPTANGFVPFFTDKVYWDVRVDGNWMILEKKSFDKELIFSDRQELLFEGGKIVERKIFEEGSPTRVYSYQYTGDLLRGEYSYVDEQLKSQKIFYFNSAKNLDSLVVSYPNSAFKSVQIFSDYDTKPNKIKGFMVLEEFLPRALSTNNYLRETIIFVSETGERNLSGERKWDAKLFN</sequence>
<evidence type="ECO:0000313" key="1">
    <source>
        <dbReference type="EMBL" id="QQT53692.1"/>
    </source>
</evidence>